<dbReference type="Pfam" id="PF18915">
    <property type="entry name" value="DUF5667"/>
    <property type="match status" value="1"/>
</dbReference>
<keyword evidence="2" id="KW-0812">Transmembrane</keyword>
<feature type="domain" description="DUF5667" evidence="3">
    <location>
        <begin position="112"/>
        <end position="220"/>
    </location>
</feature>
<sequence>MTWGKSAQRRAEEFNTLVERQPVGAPDPRDAELFELVGALRAVPEAQPRAEFTADLRSRLMAEAATALVPDDVARLRLPARHTKRERRIAALVGGLVVVGASASVAVASQSALPGESLYPIKRALEGAQSGLAFGEASRGARQLDAAGNRLDEVAALTSDPGVGTDAQVARTLSAFTTQATNGADLLLSDYAHRGDEESIADLRDFASTSLDELEELEPAIPFEARDELVDAARTVAQIDAEAVQQCPECGGAAITAVPPALLAAENITVPAVPVVRAPEPAATPDPSGKPGRGRGSTGADGPALPDVDGSAVPPGSVADPGSLPTPTAGPSQATDPVRALTEGLTSALTGQGGGQTQAPAGGQTGSTTGPVTGLVTGVTEILEGVLQPITPPALPTPQVPQVPQLP</sequence>
<evidence type="ECO:0000256" key="2">
    <source>
        <dbReference type="SAM" id="Phobius"/>
    </source>
</evidence>
<dbReference type="AlphaFoldDB" id="A0A6L6XUX8"/>
<feature type="region of interest" description="Disordered" evidence="1">
    <location>
        <begin position="278"/>
        <end position="375"/>
    </location>
</feature>
<feature type="compositionally biased region" description="Low complexity" evidence="1">
    <location>
        <begin position="357"/>
        <end position="375"/>
    </location>
</feature>
<dbReference type="Proteomes" id="UP000473525">
    <property type="component" value="Unassembled WGS sequence"/>
</dbReference>
<comment type="caution">
    <text evidence="4">The sequence shown here is derived from an EMBL/GenBank/DDBJ whole genome shotgun (WGS) entry which is preliminary data.</text>
</comment>
<gene>
    <name evidence="4" type="ORF">GON03_14820</name>
</gene>
<keyword evidence="5" id="KW-1185">Reference proteome</keyword>
<evidence type="ECO:0000256" key="1">
    <source>
        <dbReference type="SAM" id="MobiDB-lite"/>
    </source>
</evidence>
<feature type="compositionally biased region" description="Polar residues" evidence="1">
    <location>
        <begin position="325"/>
        <end position="335"/>
    </location>
</feature>
<keyword evidence="2" id="KW-0472">Membrane</keyword>
<name>A0A6L6XUX8_9ACTN</name>
<accession>A0A6L6XUX8</accession>
<organism evidence="4 5">
    <name type="scientific">Nocardioides agri</name>
    <dbReference type="NCBI Taxonomy" id="2682843"/>
    <lineage>
        <taxon>Bacteria</taxon>
        <taxon>Bacillati</taxon>
        <taxon>Actinomycetota</taxon>
        <taxon>Actinomycetes</taxon>
        <taxon>Propionibacteriales</taxon>
        <taxon>Nocardioidaceae</taxon>
        <taxon>Nocardioides</taxon>
    </lineage>
</organism>
<feature type="transmembrane region" description="Helical" evidence="2">
    <location>
        <begin position="89"/>
        <end position="108"/>
    </location>
</feature>
<dbReference type="InterPro" id="IPR043725">
    <property type="entry name" value="DUF5667"/>
</dbReference>
<reference evidence="4 5" key="1">
    <citation type="submission" date="2019-12" db="EMBL/GenBank/DDBJ databases">
        <authorList>
            <person name="Huq M.A."/>
        </authorList>
    </citation>
    <scope>NUCLEOTIDE SEQUENCE [LARGE SCALE GENOMIC DNA]</scope>
    <source>
        <strain evidence="4 5">MAH-18</strain>
    </source>
</reference>
<evidence type="ECO:0000259" key="3">
    <source>
        <dbReference type="Pfam" id="PF18915"/>
    </source>
</evidence>
<protein>
    <recommendedName>
        <fullName evidence="3">DUF5667 domain-containing protein</fullName>
    </recommendedName>
</protein>
<keyword evidence="2" id="KW-1133">Transmembrane helix</keyword>
<evidence type="ECO:0000313" key="5">
    <source>
        <dbReference type="Proteomes" id="UP000473525"/>
    </source>
</evidence>
<dbReference type="RefSeq" id="WP_157343534.1">
    <property type="nucleotide sequence ID" value="NZ_WSEK01000004.1"/>
</dbReference>
<evidence type="ECO:0000313" key="4">
    <source>
        <dbReference type="EMBL" id="MVQ50457.1"/>
    </source>
</evidence>
<feature type="region of interest" description="Disordered" evidence="1">
    <location>
        <begin position="1"/>
        <end position="26"/>
    </location>
</feature>
<proteinExistence type="predicted"/>
<dbReference type="EMBL" id="WSEK01000004">
    <property type="protein sequence ID" value="MVQ50457.1"/>
    <property type="molecule type" value="Genomic_DNA"/>
</dbReference>